<feature type="signal peptide" evidence="2">
    <location>
        <begin position="1"/>
        <end position="22"/>
    </location>
</feature>
<evidence type="ECO:0000313" key="3">
    <source>
        <dbReference type="EMBL" id="TLX42503.1"/>
    </source>
</evidence>
<dbReference type="Pfam" id="PF09933">
    <property type="entry name" value="DUF2165"/>
    <property type="match status" value="1"/>
</dbReference>
<evidence type="ECO:0000313" key="4">
    <source>
        <dbReference type="Proteomes" id="UP000305131"/>
    </source>
</evidence>
<protein>
    <submittedName>
        <fullName evidence="3">DUF2165 domain-containing protein</fullName>
    </submittedName>
</protein>
<keyword evidence="1" id="KW-0472">Membrane</keyword>
<comment type="caution">
    <text evidence="3">The sequence shown here is derived from an EMBL/GenBank/DDBJ whole genome shotgun (WGS) entry which is preliminary data.</text>
</comment>
<dbReference type="AlphaFoldDB" id="A0A6C1KU15"/>
<organism evidence="3 4">
    <name type="scientific">Xanthobacter autotrophicus</name>
    <dbReference type="NCBI Taxonomy" id="280"/>
    <lineage>
        <taxon>Bacteria</taxon>
        <taxon>Pseudomonadati</taxon>
        <taxon>Pseudomonadota</taxon>
        <taxon>Alphaproteobacteria</taxon>
        <taxon>Hyphomicrobiales</taxon>
        <taxon>Xanthobacteraceae</taxon>
        <taxon>Xanthobacter</taxon>
    </lineage>
</organism>
<feature type="transmembrane region" description="Helical" evidence="1">
    <location>
        <begin position="64"/>
        <end position="92"/>
    </location>
</feature>
<keyword evidence="2" id="KW-0732">Signal</keyword>
<name>A0A6C1KU15_XANAU</name>
<dbReference type="InterPro" id="IPR018681">
    <property type="entry name" value="DUF2165_transmembrane"/>
</dbReference>
<dbReference type="RefSeq" id="WP_138399867.1">
    <property type="nucleotide sequence ID" value="NZ_JBAFVI010000008.1"/>
</dbReference>
<evidence type="ECO:0000256" key="2">
    <source>
        <dbReference type="SAM" id="SignalP"/>
    </source>
</evidence>
<keyword evidence="1" id="KW-1133">Transmembrane helix</keyword>
<accession>A0A6C1KU15</accession>
<keyword evidence="1" id="KW-0812">Transmembrane</keyword>
<evidence type="ECO:0000256" key="1">
    <source>
        <dbReference type="SAM" id="Phobius"/>
    </source>
</evidence>
<dbReference type="Proteomes" id="UP000305131">
    <property type="component" value="Unassembled WGS sequence"/>
</dbReference>
<feature type="transmembrane region" description="Helical" evidence="1">
    <location>
        <begin position="141"/>
        <end position="158"/>
    </location>
</feature>
<dbReference type="OrthoDB" id="7618855at2"/>
<dbReference type="GeneID" id="95774320"/>
<gene>
    <name evidence="3" type="ORF">FBQ73_12725</name>
</gene>
<dbReference type="EMBL" id="VAUP01000028">
    <property type="protein sequence ID" value="TLX42503.1"/>
    <property type="molecule type" value="Genomic_DNA"/>
</dbReference>
<reference evidence="3 4" key="1">
    <citation type="submission" date="2019-05" db="EMBL/GenBank/DDBJ databases">
        <authorList>
            <person name="Zhou X."/>
        </authorList>
    </citation>
    <scope>NUCLEOTIDE SEQUENCE [LARGE SCALE GENOMIC DNA]</scope>
    <source>
        <strain evidence="3 4">DSM 432</strain>
    </source>
</reference>
<sequence length="173" mass="19127">MELRLAKAMMTAALAAFCLLVAYDNLVDYETNYAFVRHVLSMDTTFPGNALMHRAITDERGWRMAYAAIIAGEAVSGLFLALGAVAMLARLAAPAARFERAKRFVYLGGALAFLVWFFGFMVVAGEYFAMWQSKDWNGQAAAFRFSMTVLGVLILVALPEREIADTEPPTQPR</sequence>
<feature type="transmembrane region" description="Helical" evidence="1">
    <location>
        <begin position="104"/>
        <end position="129"/>
    </location>
</feature>
<proteinExistence type="predicted"/>
<feature type="chain" id="PRO_5025649327" evidence="2">
    <location>
        <begin position="23"/>
        <end position="173"/>
    </location>
</feature>